<sequence length="831" mass="90705">MKWSIQIVSPATHTTSATSVLVHFDKGRYLFNCGEGVQRLSFENKLRLSRLGNIFLTRVHWEAMGGLPGMLLTLADGGTQNLRVSGGPNLAHALAATRHFILRGNMGVSANEMRSPNDVFQDDNLKVRAVHVYPAHYTPRAQELAIDESNDMQIRHQLIARAFGKPQAEQQTGRRKTPLVQQKKGYYKKCSGGEIEQRLADEPGQKRARSPEQRTRHISETSLPAATPTEAALCYICEGPEVPGKFDVKAAQALGLRPGPLYGRLQRGETVEGPNGPIRPEQCVGATRPGRVFAIIECPSPAYIESVTNNQQLLALQGSERLLVVVHALGAGVATDARYRQWAGGFAKHVQHMVSAPEVVPDGNPFQRHLRVQAAMAAVDPLAYVLPMSSGTAELPLDAFLQGKNVVRAQSLLRFEVEPRPRLVTDDVPELRTPEAMLASAQAGTLYAGEPNDEAPTTSPTEVQGRESGLVVCPIGTGSSVPSIYRNVSANILDVPGYGGVVLDCGESTVAQLKRFLGHQRLNPHNRRIPKTFEQFVQSLRLLYISHMHADHHLGAILLLHEWARLSEPSKRLTVLAPARFHAWLNDFAGVQPLGLERIDFIDCQDARIDGRSSAARALLGQAKAALGLTELATCGVVHCPWAYGLAMTHQSGWRLVYSGDTRPCKSLVDLGRRTPVTVLLHEATHSDDLLEDAIAKRHTTVSEAVAMAVAMQAENLLMTHFSQRCLALPRWSAPAICSASVPRLGPLVDGPAPVDYEGTQELLGNLNIASAFDMSAYGPADIARYRKNAAKLRQVLRNEIRALAAEEAEDVDEEDPKSPPKKTTANKLQK</sequence>
<dbReference type="Pfam" id="PF12706">
    <property type="entry name" value="Lactamase_B_2"/>
    <property type="match status" value="1"/>
</dbReference>
<comment type="caution">
    <text evidence="14">The sequence shown here is derived from an EMBL/GenBank/DDBJ whole genome shotgun (WGS) entry which is preliminary data.</text>
</comment>
<protein>
    <recommendedName>
        <fullName evidence="4">ribonuclease Z</fullName>
        <ecNumber evidence="4">3.1.26.11</ecNumber>
    </recommendedName>
</protein>
<dbReference type="InterPro" id="IPR047151">
    <property type="entry name" value="RNZ2-like"/>
</dbReference>
<evidence type="ECO:0000259" key="12">
    <source>
        <dbReference type="Pfam" id="PF12706"/>
    </source>
</evidence>
<evidence type="ECO:0000256" key="4">
    <source>
        <dbReference type="ARBA" id="ARBA00012477"/>
    </source>
</evidence>
<evidence type="ECO:0000256" key="6">
    <source>
        <dbReference type="ARBA" id="ARBA00022722"/>
    </source>
</evidence>
<dbReference type="EMBL" id="MCFD01000006">
    <property type="protein sequence ID" value="ORX69982.1"/>
    <property type="molecule type" value="Genomic_DNA"/>
</dbReference>
<evidence type="ECO:0000256" key="2">
    <source>
        <dbReference type="ARBA" id="ARBA00001947"/>
    </source>
</evidence>
<feature type="compositionally biased region" description="Polar residues" evidence="11">
    <location>
        <begin position="822"/>
        <end position="831"/>
    </location>
</feature>
<keyword evidence="9" id="KW-0378">Hydrolase</keyword>
<evidence type="ECO:0000313" key="15">
    <source>
        <dbReference type="Proteomes" id="UP000193922"/>
    </source>
</evidence>
<dbReference type="SUPFAM" id="SSF56281">
    <property type="entry name" value="Metallo-hydrolase/oxidoreductase"/>
    <property type="match status" value="2"/>
</dbReference>
<keyword evidence="6" id="KW-0540">Nuclease</keyword>
<name>A0A1Y1W968_9FUNG</name>
<comment type="catalytic activity">
    <reaction evidence="1">
        <text>Endonucleolytic cleavage of RNA, removing extra 3' nucleotides from tRNA precursor, generating 3' termini of tRNAs. A 3'-hydroxy group is left at the tRNA terminus and a 5'-phosphoryl group is left at the trailer molecule.</text>
        <dbReference type="EC" id="3.1.26.11"/>
    </reaction>
</comment>
<dbReference type="OrthoDB" id="527344at2759"/>
<dbReference type="AlphaFoldDB" id="A0A1Y1W968"/>
<keyword evidence="8" id="KW-0255">Endonuclease</keyword>
<dbReference type="RefSeq" id="XP_040743620.1">
    <property type="nucleotide sequence ID" value="XM_040887404.1"/>
</dbReference>
<accession>A0A1Y1W968</accession>
<dbReference type="GO" id="GO:0042781">
    <property type="term" value="F:3'-tRNA processing endoribonuclease activity"/>
    <property type="evidence" value="ECO:0007669"/>
    <property type="project" value="UniProtKB-EC"/>
</dbReference>
<evidence type="ECO:0000256" key="10">
    <source>
        <dbReference type="ARBA" id="ARBA00022833"/>
    </source>
</evidence>
<keyword evidence="10" id="KW-0862">Zinc</keyword>
<feature type="region of interest" description="Disordered" evidence="11">
    <location>
        <begin position="194"/>
        <end position="218"/>
    </location>
</feature>
<dbReference type="CDD" id="cd07718">
    <property type="entry name" value="RNaseZ_ELAC1_ELAC2-C-term-like_MBL-fold"/>
    <property type="match status" value="1"/>
</dbReference>
<feature type="compositionally biased region" description="Basic and acidic residues" evidence="11">
    <location>
        <begin position="195"/>
        <end position="218"/>
    </location>
</feature>
<dbReference type="EC" id="3.1.26.11" evidence="4"/>
<dbReference type="InterPro" id="IPR001279">
    <property type="entry name" value="Metallo-B-lactamas"/>
</dbReference>
<evidence type="ECO:0000256" key="3">
    <source>
        <dbReference type="ARBA" id="ARBA00007823"/>
    </source>
</evidence>
<feature type="domain" description="Metallo-beta-lactamase" evidence="12">
    <location>
        <begin position="501"/>
        <end position="722"/>
    </location>
</feature>
<dbReference type="GO" id="GO:1990180">
    <property type="term" value="P:mitochondrial tRNA 3'-end processing"/>
    <property type="evidence" value="ECO:0007669"/>
    <property type="project" value="TreeGrafter"/>
</dbReference>
<dbReference type="GO" id="GO:0046872">
    <property type="term" value="F:metal ion binding"/>
    <property type="evidence" value="ECO:0007669"/>
    <property type="project" value="UniProtKB-KW"/>
</dbReference>
<evidence type="ECO:0000313" key="14">
    <source>
        <dbReference type="EMBL" id="ORX69982.1"/>
    </source>
</evidence>
<comment type="cofactor">
    <cofactor evidence="2">
        <name>Zn(2+)</name>
        <dbReference type="ChEBI" id="CHEBI:29105"/>
    </cofactor>
</comment>
<dbReference type="GeneID" id="63804052"/>
<feature type="region of interest" description="Disordered" evidence="11">
    <location>
        <begin position="806"/>
        <end position="831"/>
    </location>
</feature>
<dbReference type="Gene3D" id="3.60.15.10">
    <property type="entry name" value="Ribonuclease Z/Hydroxyacylglutathione hydrolase-like"/>
    <property type="match status" value="2"/>
</dbReference>
<feature type="region of interest" description="Disordered" evidence="11">
    <location>
        <begin position="163"/>
        <end position="182"/>
    </location>
</feature>
<dbReference type="STRING" id="61395.A0A1Y1W968"/>
<evidence type="ECO:0000256" key="1">
    <source>
        <dbReference type="ARBA" id="ARBA00000402"/>
    </source>
</evidence>
<feature type="domain" description="tRNase Z endonuclease" evidence="13">
    <location>
        <begin position="6"/>
        <end position="66"/>
    </location>
</feature>
<proteinExistence type="inferred from homology"/>
<feature type="compositionally biased region" description="Acidic residues" evidence="11">
    <location>
        <begin position="807"/>
        <end position="816"/>
    </location>
</feature>
<keyword evidence="15" id="KW-1185">Reference proteome</keyword>
<dbReference type="InterPro" id="IPR027794">
    <property type="entry name" value="tRNase_Z_dom"/>
</dbReference>
<dbReference type="PANTHER" id="PTHR12553:SF49">
    <property type="entry name" value="ZINC PHOSPHODIESTERASE ELAC PROTEIN 2"/>
    <property type="match status" value="1"/>
</dbReference>
<evidence type="ECO:0000256" key="11">
    <source>
        <dbReference type="SAM" id="MobiDB-lite"/>
    </source>
</evidence>
<evidence type="ECO:0000256" key="5">
    <source>
        <dbReference type="ARBA" id="ARBA00022694"/>
    </source>
</evidence>
<dbReference type="Proteomes" id="UP000193922">
    <property type="component" value="Unassembled WGS sequence"/>
</dbReference>
<comment type="similarity">
    <text evidence="3">Belongs to the RNase Z family.</text>
</comment>
<evidence type="ECO:0000256" key="8">
    <source>
        <dbReference type="ARBA" id="ARBA00022759"/>
    </source>
</evidence>
<dbReference type="GO" id="GO:0005739">
    <property type="term" value="C:mitochondrion"/>
    <property type="evidence" value="ECO:0007669"/>
    <property type="project" value="TreeGrafter"/>
</dbReference>
<reference evidence="14 15" key="1">
    <citation type="submission" date="2016-07" db="EMBL/GenBank/DDBJ databases">
        <title>Pervasive Adenine N6-methylation of Active Genes in Fungi.</title>
        <authorList>
            <consortium name="DOE Joint Genome Institute"/>
            <person name="Mondo S.J."/>
            <person name="Dannebaum R.O."/>
            <person name="Kuo R.C."/>
            <person name="Labutti K."/>
            <person name="Haridas S."/>
            <person name="Kuo A."/>
            <person name="Salamov A."/>
            <person name="Ahrendt S.R."/>
            <person name="Lipzen A."/>
            <person name="Sullivan W."/>
            <person name="Andreopoulos W.B."/>
            <person name="Clum A."/>
            <person name="Lindquist E."/>
            <person name="Daum C."/>
            <person name="Ramamoorthy G.K."/>
            <person name="Gryganskyi A."/>
            <person name="Culley D."/>
            <person name="Magnuson J.K."/>
            <person name="James T.Y."/>
            <person name="O'Malley M.A."/>
            <person name="Stajich J.E."/>
            <person name="Spatafora J.W."/>
            <person name="Visel A."/>
            <person name="Grigoriev I.V."/>
        </authorList>
    </citation>
    <scope>NUCLEOTIDE SEQUENCE [LARGE SCALE GENOMIC DNA]</scope>
    <source>
        <strain evidence="14 15">ATCC 12442</strain>
    </source>
</reference>
<feature type="region of interest" description="Disordered" evidence="11">
    <location>
        <begin position="447"/>
        <end position="466"/>
    </location>
</feature>
<evidence type="ECO:0000259" key="13">
    <source>
        <dbReference type="Pfam" id="PF13691"/>
    </source>
</evidence>
<evidence type="ECO:0000256" key="9">
    <source>
        <dbReference type="ARBA" id="ARBA00022801"/>
    </source>
</evidence>
<gene>
    <name evidence="14" type="ORF">DL89DRAFT_267221</name>
</gene>
<dbReference type="InterPro" id="IPR036866">
    <property type="entry name" value="RibonucZ/Hydroxyglut_hydro"/>
</dbReference>
<organism evidence="14 15">
    <name type="scientific">Linderina pennispora</name>
    <dbReference type="NCBI Taxonomy" id="61395"/>
    <lineage>
        <taxon>Eukaryota</taxon>
        <taxon>Fungi</taxon>
        <taxon>Fungi incertae sedis</taxon>
        <taxon>Zoopagomycota</taxon>
        <taxon>Kickxellomycotina</taxon>
        <taxon>Kickxellomycetes</taxon>
        <taxon>Kickxellales</taxon>
        <taxon>Kickxellaceae</taxon>
        <taxon>Linderina</taxon>
    </lineage>
</organism>
<keyword evidence="7" id="KW-0479">Metal-binding</keyword>
<dbReference type="PANTHER" id="PTHR12553">
    <property type="entry name" value="ZINC PHOSPHODIESTERASE ELAC PROTEIN 2"/>
    <property type="match status" value="1"/>
</dbReference>
<evidence type="ECO:0000256" key="7">
    <source>
        <dbReference type="ARBA" id="ARBA00022723"/>
    </source>
</evidence>
<keyword evidence="5" id="KW-0819">tRNA processing</keyword>
<dbReference type="Pfam" id="PF13691">
    <property type="entry name" value="Lactamase_B_4"/>
    <property type="match status" value="1"/>
</dbReference>